<evidence type="ECO:0008006" key="3">
    <source>
        <dbReference type="Google" id="ProtNLM"/>
    </source>
</evidence>
<dbReference type="Gene3D" id="2.40.160.130">
    <property type="entry name" value="Capsule assembly protein Wzi"/>
    <property type="match status" value="1"/>
</dbReference>
<dbReference type="AlphaFoldDB" id="A0A4R0NP49"/>
<accession>A0A4R0NP49</accession>
<protein>
    <recommendedName>
        <fullName evidence="3">Capsule assembly protein Wzi</fullName>
    </recommendedName>
</protein>
<proteinExistence type="predicted"/>
<dbReference type="InterPro" id="IPR026950">
    <property type="entry name" value="Caps_assemb_Wzi"/>
</dbReference>
<keyword evidence="2" id="KW-1185">Reference proteome</keyword>
<name>A0A4R0NP49_9SPHI</name>
<gene>
    <name evidence="1" type="ORF">EZ437_01765</name>
</gene>
<dbReference type="InterPro" id="IPR038636">
    <property type="entry name" value="Wzi_sf"/>
</dbReference>
<dbReference type="Proteomes" id="UP000293347">
    <property type="component" value="Unassembled WGS sequence"/>
</dbReference>
<evidence type="ECO:0000313" key="1">
    <source>
        <dbReference type="EMBL" id="TCD02742.1"/>
    </source>
</evidence>
<dbReference type="OrthoDB" id="1293009at2"/>
<evidence type="ECO:0000313" key="2">
    <source>
        <dbReference type="Proteomes" id="UP000293347"/>
    </source>
</evidence>
<reference evidence="1 2" key="1">
    <citation type="submission" date="2019-02" db="EMBL/GenBank/DDBJ databases">
        <title>Pedobacter sp. RP-1-14 sp. nov., isolated from Arctic soil.</title>
        <authorList>
            <person name="Dahal R.H."/>
        </authorList>
    </citation>
    <scope>NUCLEOTIDE SEQUENCE [LARGE SCALE GENOMIC DNA]</scope>
    <source>
        <strain evidence="1 2">RP-1-14</strain>
    </source>
</reference>
<comment type="caution">
    <text evidence="1">The sequence shown here is derived from an EMBL/GenBank/DDBJ whole genome shotgun (WGS) entry which is preliminary data.</text>
</comment>
<sequence>MKINFYKIMKLRLLFLLSLLLISVQLVNAQTLPVGLLDNTDDLYRRQQLLGKDSSKISFMVRPVHLSGLNNLLVPGDVDGKTFNDWNKVLWQNPKGNIEVRALPVVWQQQINSHHPYGWNDGAIISAKGYQTSLSAGVFAKIGRLKIQLRPEFVYAANPYFLQTYEADNETAFKSAIANYYNRIDAPERIGNDSYSKANLGQSSIKLDLGSVAIGVSNESLWWGPGVRNSLLMSNNAPGFLHATVNTIRPIQTPIGSFESQIIGGRLEGSGILPPSGLKYSKFDDWRYISGIVFVYQPKWVSGLYLGFDRTFTTYRSEMGTGLGDYFPLFSGLEKKGFQNDETLENSEDGYRRDQIFSLFARWLMPESNSEIYFQFGREDHAWDFRDAFAEPEYSRAYVAGFRKLIPFKSRLEEFVQVGIELTQLEPAGSKASRPTGIWYSHSQLNHGYTNKGQFIGAGIGPDNLQSVDVAWVKGLKRIGFLAERRVHNNGLYYRAVAGQIEPRRHWVDLGLGGNLDWDYKHFVLNARMIYTHSFNYQYRVENQDPNLFWVSDKQDADNLHLKLGLMYRW</sequence>
<dbReference type="EMBL" id="SJSL01000001">
    <property type="protein sequence ID" value="TCD02742.1"/>
    <property type="molecule type" value="Genomic_DNA"/>
</dbReference>
<dbReference type="Pfam" id="PF14052">
    <property type="entry name" value="Caps_assemb_Wzi"/>
    <property type="match status" value="1"/>
</dbReference>
<organism evidence="1 2">
    <name type="scientific">Pedobacter psychroterrae</name>
    <dbReference type="NCBI Taxonomy" id="2530453"/>
    <lineage>
        <taxon>Bacteria</taxon>
        <taxon>Pseudomonadati</taxon>
        <taxon>Bacteroidota</taxon>
        <taxon>Sphingobacteriia</taxon>
        <taxon>Sphingobacteriales</taxon>
        <taxon>Sphingobacteriaceae</taxon>
        <taxon>Pedobacter</taxon>
    </lineage>
</organism>